<dbReference type="AlphaFoldDB" id="A0A3D8M4N3"/>
<reference evidence="2" key="1">
    <citation type="submission" date="2018-08" db="EMBL/GenBank/DDBJ databases">
        <authorList>
            <person name="Zhang J."/>
            <person name="Du Z.-J."/>
        </authorList>
    </citation>
    <scope>NUCLEOTIDE SEQUENCE [LARGE SCALE GENOMIC DNA]</scope>
    <source>
        <strain evidence="2">KCTC 52655</strain>
    </source>
</reference>
<dbReference type="EMBL" id="QRHA01000014">
    <property type="protein sequence ID" value="RDV24102.1"/>
    <property type="molecule type" value="Genomic_DNA"/>
</dbReference>
<evidence type="ECO:0000313" key="1">
    <source>
        <dbReference type="EMBL" id="RDV24102.1"/>
    </source>
</evidence>
<comment type="caution">
    <text evidence="1">The sequence shown here is derived from an EMBL/GenBank/DDBJ whole genome shotgun (WGS) entry which is preliminary data.</text>
</comment>
<gene>
    <name evidence="1" type="ORF">DXV75_15550</name>
</gene>
<dbReference type="Proteomes" id="UP000256561">
    <property type="component" value="Unassembled WGS sequence"/>
</dbReference>
<protein>
    <submittedName>
        <fullName evidence="1">Uncharacterized protein</fullName>
    </submittedName>
</protein>
<proteinExistence type="predicted"/>
<keyword evidence="2" id="KW-1185">Reference proteome</keyword>
<accession>A0A3D8M4N3</accession>
<organism evidence="1 2">
    <name type="scientific">Alteromonas aestuariivivens</name>
    <dbReference type="NCBI Taxonomy" id="1938339"/>
    <lineage>
        <taxon>Bacteria</taxon>
        <taxon>Pseudomonadati</taxon>
        <taxon>Pseudomonadota</taxon>
        <taxon>Gammaproteobacteria</taxon>
        <taxon>Alteromonadales</taxon>
        <taxon>Alteromonadaceae</taxon>
        <taxon>Alteromonas/Salinimonas group</taxon>
        <taxon>Alteromonas</taxon>
    </lineage>
</organism>
<evidence type="ECO:0000313" key="2">
    <source>
        <dbReference type="Proteomes" id="UP000256561"/>
    </source>
</evidence>
<dbReference type="RefSeq" id="WP_115594351.1">
    <property type="nucleotide sequence ID" value="NZ_QRHA01000014.1"/>
</dbReference>
<sequence length="144" mass="16429">MKPNITGLWIEQATNTDLPDDYWLPPQAGDKFRVEQVSSDESKSIYRVHHYREKIPGQVETIEIAFFIDTGQGNPYNFVQVNNGSKVFLRDMEFIQEKPDVLRTYLDAMPMGTVVTATNVSPEPLSTAEASATTRMRVWDCRRA</sequence>
<name>A0A3D8M4N3_9ALTE</name>